<dbReference type="RefSeq" id="XP_073392580.1">
    <property type="nucleotide sequence ID" value="XM_073536479.1"/>
</dbReference>
<dbReference type="RefSeq" id="XP_073392583.1">
    <property type="nucleotide sequence ID" value="XM_073536482.1"/>
</dbReference>
<evidence type="ECO:0000313" key="2">
    <source>
        <dbReference type="EnsemblPlants" id="PAC:32899941.CDS.1"/>
    </source>
</evidence>
<proteinExistence type="predicted"/>
<dbReference type="EnsemblPlants" id="Pp3c10_3950V3.1">
    <property type="protein sequence ID" value="PAC:32899941.CDS.1"/>
    <property type="gene ID" value="Pp3c10_3950"/>
</dbReference>
<dbReference type="RefSeq" id="XP_024387676.1">
    <property type="nucleotide sequence ID" value="XM_024531908.1"/>
</dbReference>
<dbReference type="RefSeq" id="XP_024387675.1">
    <property type="nucleotide sequence ID" value="XM_024531907.2"/>
</dbReference>
<dbReference type="EMBL" id="ABEU02000010">
    <property type="protein sequence ID" value="PNR46272.1"/>
    <property type="molecule type" value="Genomic_DNA"/>
</dbReference>
<reference evidence="2" key="3">
    <citation type="submission" date="2020-12" db="UniProtKB">
        <authorList>
            <consortium name="EnsemblPlants"/>
        </authorList>
    </citation>
    <scope>IDENTIFICATION</scope>
</reference>
<accession>A0A2K1JXM0</accession>
<organism evidence="1">
    <name type="scientific">Physcomitrium patens</name>
    <name type="common">Spreading-leaved earth moss</name>
    <name type="synonym">Physcomitrella patens</name>
    <dbReference type="NCBI Taxonomy" id="3218"/>
    <lineage>
        <taxon>Eukaryota</taxon>
        <taxon>Viridiplantae</taxon>
        <taxon>Streptophyta</taxon>
        <taxon>Embryophyta</taxon>
        <taxon>Bryophyta</taxon>
        <taxon>Bryophytina</taxon>
        <taxon>Bryopsida</taxon>
        <taxon>Funariidae</taxon>
        <taxon>Funariales</taxon>
        <taxon>Funariaceae</taxon>
        <taxon>Physcomitrium</taxon>
    </lineage>
</organism>
<dbReference type="PANTHER" id="PTHR34569:SF2">
    <property type="entry name" value="EXPRESSED PROTEIN"/>
    <property type="match status" value="1"/>
</dbReference>
<dbReference type="PANTHER" id="PTHR34569">
    <property type="entry name" value="EXPRESSED PROTEIN"/>
    <property type="match status" value="1"/>
</dbReference>
<evidence type="ECO:0000313" key="3">
    <source>
        <dbReference type="Proteomes" id="UP000006727"/>
    </source>
</evidence>
<dbReference type="GeneID" id="112288076"/>
<dbReference type="Proteomes" id="UP000006727">
    <property type="component" value="Chromosome 10"/>
</dbReference>
<dbReference type="Gramene" id="Pp3c10_3950V3.1">
    <property type="protein sequence ID" value="PAC:32899941.CDS.1"/>
    <property type="gene ID" value="Pp3c10_3950"/>
</dbReference>
<dbReference type="PaxDb" id="3218-PP1S51_205V6.3"/>
<name>A0A2K1JXM0_PHYPA</name>
<keyword evidence="3" id="KW-1185">Reference proteome</keyword>
<reference evidence="1 3" key="2">
    <citation type="journal article" date="2018" name="Plant J.">
        <title>The Physcomitrella patens chromosome-scale assembly reveals moss genome structure and evolution.</title>
        <authorList>
            <person name="Lang D."/>
            <person name="Ullrich K.K."/>
            <person name="Murat F."/>
            <person name="Fuchs J."/>
            <person name="Jenkins J."/>
            <person name="Haas F.B."/>
            <person name="Piednoel M."/>
            <person name="Gundlach H."/>
            <person name="Van Bel M."/>
            <person name="Meyberg R."/>
            <person name="Vives C."/>
            <person name="Morata J."/>
            <person name="Symeonidi A."/>
            <person name="Hiss M."/>
            <person name="Muchero W."/>
            <person name="Kamisugi Y."/>
            <person name="Saleh O."/>
            <person name="Blanc G."/>
            <person name="Decker E.L."/>
            <person name="van Gessel N."/>
            <person name="Grimwood J."/>
            <person name="Hayes R.D."/>
            <person name="Graham S.W."/>
            <person name="Gunter L.E."/>
            <person name="McDaniel S.F."/>
            <person name="Hoernstein S.N.W."/>
            <person name="Larsson A."/>
            <person name="Li F.W."/>
            <person name="Perroud P.F."/>
            <person name="Phillips J."/>
            <person name="Ranjan P."/>
            <person name="Rokshar D.S."/>
            <person name="Rothfels C.J."/>
            <person name="Schneider L."/>
            <person name="Shu S."/>
            <person name="Stevenson D.W."/>
            <person name="Thummler F."/>
            <person name="Tillich M."/>
            <person name="Villarreal Aguilar J.C."/>
            <person name="Widiez T."/>
            <person name="Wong G.K."/>
            <person name="Wymore A."/>
            <person name="Zhang Y."/>
            <person name="Zimmer A.D."/>
            <person name="Quatrano R.S."/>
            <person name="Mayer K.F.X."/>
            <person name="Goodstein D."/>
            <person name="Casacuberta J.M."/>
            <person name="Vandepoele K."/>
            <person name="Reski R."/>
            <person name="Cuming A.C."/>
            <person name="Tuskan G.A."/>
            <person name="Maumus F."/>
            <person name="Salse J."/>
            <person name="Schmutz J."/>
            <person name="Rensing S.A."/>
        </authorList>
    </citation>
    <scope>NUCLEOTIDE SEQUENCE [LARGE SCALE GENOMIC DNA]</scope>
    <source>
        <strain evidence="2 3">cv. Gransden 2004</strain>
    </source>
</reference>
<dbReference type="RefSeq" id="XP_073392584.1">
    <property type="nucleotide sequence ID" value="XM_073536483.1"/>
</dbReference>
<dbReference type="RefSeq" id="XP_073392582.1">
    <property type="nucleotide sequence ID" value="XM_073536481.1"/>
</dbReference>
<dbReference type="OrthoDB" id="1700296at2759"/>
<sequence length="184" mass="21112">MTNLPRLGMRMLLPLFSWARHPHVPSGGLLHVEVMSAHKNFSNAATELTILKNENPHELSYTSLRDLLSSDRHTCLIKPQRECEGEHKELEDERPVIKNRLVELAARAYLLPSHAQATPANQFFSRQWARFTRTWLQSHHSSITLHSFSEADSCLPGPLWVEITRAICSLFNLNQFRPQSVLQL</sequence>
<gene>
    <name evidence="2" type="primary">LOC112288076</name>
    <name evidence="1" type="ORF">PHYPA_013391</name>
</gene>
<reference evidence="1 3" key="1">
    <citation type="journal article" date="2008" name="Science">
        <title>The Physcomitrella genome reveals evolutionary insights into the conquest of land by plants.</title>
        <authorList>
            <person name="Rensing S."/>
            <person name="Lang D."/>
            <person name="Zimmer A."/>
            <person name="Terry A."/>
            <person name="Salamov A."/>
            <person name="Shapiro H."/>
            <person name="Nishiyama T."/>
            <person name="Perroud P.-F."/>
            <person name="Lindquist E."/>
            <person name="Kamisugi Y."/>
            <person name="Tanahashi T."/>
            <person name="Sakakibara K."/>
            <person name="Fujita T."/>
            <person name="Oishi K."/>
            <person name="Shin-I T."/>
            <person name="Kuroki Y."/>
            <person name="Toyoda A."/>
            <person name="Suzuki Y."/>
            <person name="Hashimoto A."/>
            <person name="Yamaguchi K."/>
            <person name="Sugano A."/>
            <person name="Kohara Y."/>
            <person name="Fujiyama A."/>
            <person name="Anterola A."/>
            <person name="Aoki S."/>
            <person name="Ashton N."/>
            <person name="Barbazuk W.B."/>
            <person name="Barker E."/>
            <person name="Bennetzen J."/>
            <person name="Bezanilla M."/>
            <person name="Blankenship R."/>
            <person name="Cho S.H."/>
            <person name="Dutcher S."/>
            <person name="Estelle M."/>
            <person name="Fawcett J.A."/>
            <person name="Gundlach H."/>
            <person name="Hanada K."/>
            <person name="Heyl A."/>
            <person name="Hicks K.A."/>
            <person name="Hugh J."/>
            <person name="Lohr M."/>
            <person name="Mayer K."/>
            <person name="Melkozernov A."/>
            <person name="Murata T."/>
            <person name="Nelson D."/>
            <person name="Pils B."/>
            <person name="Prigge M."/>
            <person name="Reiss B."/>
            <person name="Renner T."/>
            <person name="Rombauts S."/>
            <person name="Rushton P."/>
            <person name="Sanderfoot A."/>
            <person name="Schween G."/>
            <person name="Shiu S.-H."/>
            <person name="Stueber K."/>
            <person name="Theodoulou F.L."/>
            <person name="Tu H."/>
            <person name="Van de Peer Y."/>
            <person name="Verrier P.J."/>
            <person name="Waters E."/>
            <person name="Wood A."/>
            <person name="Yang L."/>
            <person name="Cove D."/>
            <person name="Cuming A."/>
            <person name="Hasebe M."/>
            <person name="Lucas S."/>
            <person name="Mishler D.B."/>
            <person name="Reski R."/>
            <person name="Grigoriev I."/>
            <person name="Quatrano R.S."/>
            <person name="Boore J.L."/>
        </authorList>
    </citation>
    <scope>NUCLEOTIDE SEQUENCE [LARGE SCALE GENOMIC DNA]</scope>
    <source>
        <strain evidence="2 3">cv. Gransden 2004</strain>
    </source>
</reference>
<dbReference type="RefSeq" id="XP_073392581.1">
    <property type="nucleotide sequence ID" value="XM_073536480.1"/>
</dbReference>
<dbReference type="AlphaFoldDB" id="A0A2K1JXM0"/>
<dbReference type="EnsemblPlants" id="Pp3c10_3950V3.2">
    <property type="protein sequence ID" value="PAC:32899942.CDS.1"/>
    <property type="gene ID" value="Pp3c10_3950"/>
</dbReference>
<evidence type="ECO:0000313" key="1">
    <source>
        <dbReference type="EMBL" id="PNR46272.1"/>
    </source>
</evidence>
<protein>
    <submittedName>
        <fullName evidence="1 2">Uncharacterized protein</fullName>
    </submittedName>
</protein>
<dbReference type="Gramene" id="Pp3c10_3950V3.2">
    <property type="protein sequence ID" value="PAC:32899942.CDS.1"/>
    <property type="gene ID" value="Pp3c10_3950"/>
</dbReference>